<evidence type="ECO:0000313" key="7">
    <source>
        <dbReference type="Proteomes" id="UP000053201"/>
    </source>
</evidence>
<dbReference type="InterPro" id="IPR049483">
    <property type="entry name" value="FAF1_2-like_UAS"/>
</dbReference>
<dbReference type="GO" id="GO:0005783">
    <property type="term" value="C:endoplasmic reticulum"/>
    <property type="evidence" value="ECO:0007669"/>
    <property type="project" value="UniProtKB-SubCell"/>
</dbReference>
<accession>A0A0L0HUI1</accession>
<reference evidence="6 7" key="1">
    <citation type="submission" date="2009-08" db="EMBL/GenBank/DDBJ databases">
        <title>The Genome Sequence of Spizellomyces punctatus strain DAOM BR117.</title>
        <authorList>
            <consortium name="The Broad Institute Genome Sequencing Platform"/>
            <person name="Russ C."/>
            <person name="Cuomo C."/>
            <person name="Shea T."/>
            <person name="Young S.K."/>
            <person name="Zeng Q."/>
            <person name="Koehrsen M."/>
            <person name="Haas B."/>
            <person name="Borodovsky M."/>
            <person name="Guigo R."/>
            <person name="Alvarado L."/>
            <person name="Berlin A."/>
            <person name="Bochicchio J."/>
            <person name="Borenstein D."/>
            <person name="Chapman S."/>
            <person name="Chen Z."/>
            <person name="Engels R."/>
            <person name="Freedman E."/>
            <person name="Gellesch M."/>
            <person name="Goldberg J."/>
            <person name="Griggs A."/>
            <person name="Gujja S."/>
            <person name="Heiman D."/>
            <person name="Hepburn T."/>
            <person name="Howarth C."/>
            <person name="Jen D."/>
            <person name="Larson L."/>
            <person name="Lewis B."/>
            <person name="Mehta T."/>
            <person name="Park D."/>
            <person name="Pearson M."/>
            <person name="Roberts A."/>
            <person name="Saif S."/>
            <person name="Shenoy N."/>
            <person name="Sisk P."/>
            <person name="Stolte C."/>
            <person name="Sykes S."/>
            <person name="Thomson T."/>
            <person name="Walk T."/>
            <person name="White J."/>
            <person name="Yandava C."/>
            <person name="Burger G."/>
            <person name="Gray M.W."/>
            <person name="Holland P.W.H."/>
            <person name="King N."/>
            <person name="Lang F.B.F."/>
            <person name="Roger A.J."/>
            <person name="Ruiz-Trillo I."/>
            <person name="Lander E."/>
            <person name="Nusbaum C."/>
        </authorList>
    </citation>
    <scope>NUCLEOTIDE SEQUENCE [LARGE SCALE GENOMIC DNA]</scope>
    <source>
        <strain evidence="6 7">DAOM BR117</strain>
    </source>
</reference>
<dbReference type="PANTHER" id="PTHR23322">
    <property type="entry name" value="FAS-ASSOCIATED PROTEIN"/>
    <property type="match status" value="1"/>
</dbReference>
<dbReference type="Proteomes" id="UP000053201">
    <property type="component" value="Unassembled WGS sequence"/>
</dbReference>
<feature type="compositionally biased region" description="Low complexity" evidence="4">
    <location>
        <begin position="67"/>
        <end position="76"/>
    </location>
</feature>
<dbReference type="GO" id="GO:0043130">
    <property type="term" value="F:ubiquitin binding"/>
    <property type="evidence" value="ECO:0007669"/>
    <property type="project" value="TreeGrafter"/>
</dbReference>
<dbReference type="SMART" id="SM00594">
    <property type="entry name" value="UAS"/>
    <property type="match status" value="1"/>
</dbReference>
<dbReference type="InterPro" id="IPR029071">
    <property type="entry name" value="Ubiquitin-like_domsf"/>
</dbReference>
<dbReference type="InterPro" id="IPR001012">
    <property type="entry name" value="UBX_dom"/>
</dbReference>
<dbReference type="SUPFAM" id="SSF46934">
    <property type="entry name" value="UBA-like"/>
    <property type="match status" value="1"/>
</dbReference>
<feature type="domain" description="UBX" evidence="5">
    <location>
        <begin position="362"/>
        <end position="441"/>
    </location>
</feature>
<evidence type="ECO:0000256" key="4">
    <source>
        <dbReference type="SAM" id="MobiDB-lite"/>
    </source>
</evidence>
<evidence type="ECO:0000259" key="5">
    <source>
        <dbReference type="PROSITE" id="PS50033"/>
    </source>
</evidence>
<dbReference type="Pfam" id="PF14555">
    <property type="entry name" value="UBA_4"/>
    <property type="match status" value="1"/>
</dbReference>
<dbReference type="AlphaFoldDB" id="A0A0L0HUI1"/>
<dbReference type="SUPFAM" id="SSF54236">
    <property type="entry name" value="Ubiquitin-like"/>
    <property type="match status" value="1"/>
</dbReference>
<dbReference type="GeneID" id="27684404"/>
<dbReference type="GO" id="GO:0036503">
    <property type="term" value="P:ERAD pathway"/>
    <property type="evidence" value="ECO:0007669"/>
    <property type="project" value="TreeGrafter"/>
</dbReference>
<evidence type="ECO:0000256" key="2">
    <source>
        <dbReference type="ARBA" id="ARBA00022824"/>
    </source>
</evidence>
<evidence type="ECO:0000256" key="1">
    <source>
        <dbReference type="ARBA" id="ARBA00004240"/>
    </source>
</evidence>
<dbReference type="VEuPathDB" id="FungiDB:SPPG_00692"/>
<comment type="subcellular location">
    <subcellularLocation>
        <location evidence="1">Endoplasmic reticulum</location>
    </subcellularLocation>
</comment>
<sequence>MDTLDRLTADQRDKLQNFQAITNQEDLDAALAILENHGWDLQRSVHSVFEEVGTDDHLPEDAPQPASSTSTNSTTSGGLQRQTVSLWTLLTLPVTLPLRIAWAILSYAASFLPPSLRPIPRPPAAQTTRSTTPRDLKAAAARFLLDFEQIYGTLHPQFFQGTYTQALQKAKSEIRYLLVYLHSPEHDDTSGFCRQTLGSESLSSFLIQKNILVWAGDVRNSEEFQVSNILSATKYPFLAIIAPHQSSLKVVERIEGPCSPDEVIAAVTRVIEQVDPQLLSIRAERQAREQARMIREQQDEAYQASLRADQEKERRAREEREKQEKEREAAEKAEKNREARIEAKKKRKQHLTDTLPAEPDASESQLSKLSIRLPSGERVVRRFRADDTMQNLYDFVETRDLLPLEFDVDFVIVNTYPRKVYVNMEETLRDAGLVPNASLVVEEKIEEDE</sequence>
<dbReference type="OrthoDB" id="1026733at2759"/>
<dbReference type="SUPFAM" id="SSF52833">
    <property type="entry name" value="Thioredoxin-like"/>
    <property type="match status" value="1"/>
</dbReference>
<dbReference type="Pfam" id="PF00789">
    <property type="entry name" value="UBX"/>
    <property type="match status" value="1"/>
</dbReference>
<dbReference type="RefSeq" id="XP_016613050.1">
    <property type="nucleotide sequence ID" value="XM_016749020.1"/>
</dbReference>
<dbReference type="SMART" id="SM00166">
    <property type="entry name" value="UBX"/>
    <property type="match status" value="1"/>
</dbReference>
<dbReference type="PANTHER" id="PTHR23322:SF1">
    <property type="entry name" value="FAS-ASSOCIATED FACTOR 2"/>
    <property type="match status" value="1"/>
</dbReference>
<dbReference type="FunCoup" id="A0A0L0HUI1">
    <property type="interactions" value="815"/>
</dbReference>
<evidence type="ECO:0000313" key="6">
    <source>
        <dbReference type="EMBL" id="KND05011.1"/>
    </source>
</evidence>
<dbReference type="InterPro" id="IPR006577">
    <property type="entry name" value="UAS"/>
</dbReference>
<protein>
    <recommendedName>
        <fullName evidence="5">UBX domain-containing protein</fullName>
    </recommendedName>
</protein>
<dbReference type="InterPro" id="IPR009060">
    <property type="entry name" value="UBA-like_sf"/>
</dbReference>
<dbReference type="PROSITE" id="PS50033">
    <property type="entry name" value="UBX"/>
    <property type="match status" value="1"/>
</dbReference>
<feature type="region of interest" description="Disordered" evidence="4">
    <location>
        <begin position="55"/>
        <end position="78"/>
    </location>
</feature>
<dbReference type="InterPro" id="IPR050730">
    <property type="entry name" value="UBX_domain-protein"/>
</dbReference>
<dbReference type="STRING" id="645134.A0A0L0HUI1"/>
<dbReference type="OMA" id="ILIRHQW"/>
<dbReference type="Gene3D" id="3.40.30.10">
    <property type="entry name" value="Glutaredoxin"/>
    <property type="match status" value="1"/>
</dbReference>
<dbReference type="InParanoid" id="A0A0L0HUI1"/>
<organism evidence="6 7">
    <name type="scientific">Spizellomyces punctatus (strain DAOM BR117)</name>
    <dbReference type="NCBI Taxonomy" id="645134"/>
    <lineage>
        <taxon>Eukaryota</taxon>
        <taxon>Fungi</taxon>
        <taxon>Fungi incertae sedis</taxon>
        <taxon>Chytridiomycota</taxon>
        <taxon>Chytridiomycota incertae sedis</taxon>
        <taxon>Chytridiomycetes</taxon>
        <taxon>Spizellomycetales</taxon>
        <taxon>Spizellomycetaceae</taxon>
        <taxon>Spizellomyces</taxon>
    </lineage>
</organism>
<proteinExistence type="predicted"/>
<keyword evidence="2" id="KW-0256">Endoplasmic reticulum</keyword>
<keyword evidence="3" id="KW-0175">Coiled coil</keyword>
<gene>
    <name evidence="6" type="ORF">SPPG_00692</name>
</gene>
<evidence type="ECO:0000256" key="3">
    <source>
        <dbReference type="ARBA" id="ARBA00023054"/>
    </source>
</evidence>
<keyword evidence="7" id="KW-1185">Reference proteome</keyword>
<feature type="region of interest" description="Disordered" evidence="4">
    <location>
        <begin position="292"/>
        <end position="368"/>
    </location>
</feature>
<feature type="compositionally biased region" description="Basic and acidic residues" evidence="4">
    <location>
        <begin position="308"/>
        <end position="342"/>
    </location>
</feature>
<dbReference type="EMBL" id="KQ257450">
    <property type="protein sequence ID" value="KND05011.1"/>
    <property type="molecule type" value="Genomic_DNA"/>
</dbReference>
<dbReference type="Gene3D" id="1.10.8.10">
    <property type="entry name" value="DNA helicase RuvA subunit, C-terminal domain"/>
    <property type="match status" value="1"/>
</dbReference>
<dbReference type="eggNOG" id="KOG1363">
    <property type="taxonomic scope" value="Eukaryota"/>
</dbReference>
<name>A0A0L0HUI1_SPIPD</name>
<dbReference type="CDD" id="cd01767">
    <property type="entry name" value="UBX"/>
    <property type="match status" value="1"/>
</dbReference>
<dbReference type="Pfam" id="PF21021">
    <property type="entry name" value="FAF1"/>
    <property type="match status" value="1"/>
</dbReference>
<dbReference type="Gene3D" id="3.10.20.90">
    <property type="entry name" value="Phosphatidylinositol 3-kinase Catalytic Subunit, Chain A, domain 1"/>
    <property type="match status" value="1"/>
</dbReference>
<dbReference type="InterPro" id="IPR036249">
    <property type="entry name" value="Thioredoxin-like_sf"/>
</dbReference>